<evidence type="ECO:0000256" key="1">
    <source>
        <dbReference type="SAM" id="MobiDB-lite"/>
    </source>
</evidence>
<reference evidence="2" key="1">
    <citation type="submission" date="2019-10" db="EMBL/GenBank/DDBJ databases">
        <title>The sequence and de novo assembly of the wild yak genome.</title>
        <authorList>
            <person name="Liu Y."/>
        </authorList>
    </citation>
    <scope>NUCLEOTIDE SEQUENCE [LARGE SCALE GENOMIC DNA]</scope>
    <source>
        <strain evidence="2">WY2019</strain>
    </source>
</reference>
<comment type="caution">
    <text evidence="2">The sequence shown here is derived from an EMBL/GenBank/DDBJ whole genome shotgun (WGS) entry which is preliminary data.</text>
</comment>
<dbReference type="AlphaFoldDB" id="A0A6B0RZL3"/>
<gene>
    <name evidence="2" type="ORF">E5288_WYG009345</name>
</gene>
<proteinExistence type="predicted"/>
<dbReference type="Proteomes" id="UP000322234">
    <property type="component" value="Unassembled WGS sequence"/>
</dbReference>
<protein>
    <submittedName>
        <fullName evidence="2">Uncharacterized protein</fullName>
    </submittedName>
</protein>
<feature type="compositionally biased region" description="Basic and acidic residues" evidence="1">
    <location>
        <begin position="265"/>
        <end position="280"/>
    </location>
</feature>
<sequence length="292" mass="33036">MAFNEVKVNSVSTMNSFIIIKRLKEHRAHGEKVTERGTAAVLPLTIYLTPEGRAFVECDRTHRKMTSAHAETDHLSVEFGLENANKVQQKMVKSINEITMYLNGRGASSVTSTSGKTPFVSEQLACGFYSTRSTSLFSIEKAVKQRNVQDQVNLEFGFSRKFSFSSITQMYHTTKKQLRVLEKMFHPSCLERKPASSHWRVRLLALSQFAVLFVRLPSRFPSPALRKKCHPSFFSSTTDRYKVDGSVFPAPFPHPMASETRRHNNLTHRDASHSVPERNAESTTESLSQPPP</sequence>
<evidence type="ECO:0000313" key="2">
    <source>
        <dbReference type="EMBL" id="MXQ95619.1"/>
    </source>
</evidence>
<dbReference type="EMBL" id="VBQZ03000141">
    <property type="protein sequence ID" value="MXQ95619.1"/>
    <property type="molecule type" value="Genomic_DNA"/>
</dbReference>
<feature type="compositionally biased region" description="Polar residues" evidence="1">
    <location>
        <begin position="281"/>
        <end position="292"/>
    </location>
</feature>
<evidence type="ECO:0000313" key="3">
    <source>
        <dbReference type="Proteomes" id="UP000322234"/>
    </source>
</evidence>
<feature type="region of interest" description="Disordered" evidence="1">
    <location>
        <begin position="265"/>
        <end position="292"/>
    </location>
</feature>
<organism evidence="2 3">
    <name type="scientific">Bos mutus</name>
    <name type="common">wild yak</name>
    <dbReference type="NCBI Taxonomy" id="72004"/>
    <lineage>
        <taxon>Eukaryota</taxon>
        <taxon>Metazoa</taxon>
        <taxon>Chordata</taxon>
        <taxon>Craniata</taxon>
        <taxon>Vertebrata</taxon>
        <taxon>Euteleostomi</taxon>
        <taxon>Mammalia</taxon>
        <taxon>Eutheria</taxon>
        <taxon>Laurasiatheria</taxon>
        <taxon>Artiodactyla</taxon>
        <taxon>Ruminantia</taxon>
        <taxon>Pecora</taxon>
        <taxon>Bovidae</taxon>
        <taxon>Bovinae</taxon>
        <taxon>Bos</taxon>
    </lineage>
</organism>
<accession>A0A6B0RZL3</accession>
<name>A0A6B0RZL3_9CETA</name>
<keyword evidence="3" id="KW-1185">Reference proteome</keyword>